<keyword evidence="3" id="KW-0813">Transport</keyword>
<keyword evidence="4" id="KW-1003">Cell membrane</keyword>
<dbReference type="InterPro" id="IPR004685">
    <property type="entry name" value="Brnchd-chn_aa_trnsp_Livcs"/>
</dbReference>
<dbReference type="eggNOG" id="COG1114">
    <property type="taxonomic scope" value="Bacteria"/>
</dbReference>
<dbReference type="GO" id="GO:0005304">
    <property type="term" value="F:L-valine transmembrane transporter activity"/>
    <property type="evidence" value="ECO:0007669"/>
    <property type="project" value="TreeGrafter"/>
</dbReference>
<evidence type="ECO:0000256" key="8">
    <source>
        <dbReference type="ARBA" id="ARBA00023136"/>
    </source>
</evidence>
<sequence length="448" mass="46043">MRQPNQPDQTSSCEVLAPRQMVSVGVALFSMFFGAGNLILPPLLGVQAGQDALPALIGFFVAGVGLPVLGIVAVALAGTVRDLAARVHPVFSRAFVAVVYLAIGPCLAIPRTSSTAYEMLLPLLPASVDPGLMRLAFSVAFFVLAYALAMHPGRITRLLGKITGPLLIVLIIAVVGSALFSEGEPLAPASAPYDANPAVQGFLTGYQTMDLLASLTFGLVIATSIRGMGVTEPAGVTREVCRAGLIAGVLMMLIYGGLAVVGVRLSQSLAGATNGATVLTASATLHFGTVGTAVVAAIFLLACLNVCIGLIGCCGTYFSQEVPRIPYRGWALAFALFSCIASNAGLDAILAFSVPLLSALYPVAIVLVIMGMCHSVCDRLPQMWPWVVGVVAVVGVLGSVRDAVAPGAWLPIDALPLASWGLGWVVPAIAAACIGALHAKVSARGACR</sequence>
<dbReference type="Pfam" id="PF05525">
    <property type="entry name" value="Branch_AA_trans"/>
    <property type="match status" value="1"/>
</dbReference>
<accession>A0A1Y3U0N7</accession>
<organism evidence="10 11">
    <name type="scientific">Enorma massiliensis</name>
    <dbReference type="NCBI Taxonomy" id="1472761"/>
    <lineage>
        <taxon>Bacteria</taxon>
        <taxon>Bacillati</taxon>
        <taxon>Actinomycetota</taxon>
        <taxon>Coriobacteriia</taxon>
        <taxon>Coriobacteriales</taxon>
        <taxon>Coriobacteriaceae</taxon>
        <taxon>Enorma</taxon>
    </lineage>
</organism>
<dbReference type="AlphaFoldDB" id="A0A1Y3U0N7"/>
<keyword evidence="6" id="KW-0029">Amino-acid transport</keyword>
<feature type="transmembrane region" description="Helical" evidence="9">
    <location>
        <begin position="131"/>
        <end position="150"/>
    </location>
</feature>
<dbReference type="GO" id="GO:0015818">
    <property type="term" value="P:isoleucine transport"/>
    <property type="evidence" value="ECO:0007669"/>
    <property type="project" value="TreeGrafter"/>
</dbReference>
<gene>
    <name evidence="10" type="ORF">B5G21_07440</name>
</gene>
<evidence type="ECO:0000313" key="10">
    <source>
        <dbReference type="EMBL" id="OUN42291.1"/>
    </source>
</evidence>
<feature type="transmembrane region" description="Helical" evidence="9">
    <location>
        <begin position="21"/>
        <end position="40"/>
    </location>
</feature>
<feature type="transmembrane region" description="Helical" evidence="9">
    <location>
        <begin position="384"/>
        <end position="400"/>
    </location>
</feature>
<feature type="transmembrane region" description="Helical" evidence="9">
    <location>
        <begin position="243"/>
        <end position="265"/>
    </location>
</feature>
<feature type="transmembrane region" description="Helical" evidence="9">
    <location>
        <begin position="90"/>
        <end position="111"/>
    </location>
</feature>
<comment type="similarity">
    <text evidence="2">Belongs to the branched chain amino acid transporter family.</text>
</comment>
<evidence type="ECO:0000256" key="1">
    <source>
        <dbReference type="ARBA" id="ARBA00004651"/>
    </source>
</evidence>
<evidence type="ECO:0000256" key="6">
    <source>
        <dbReference type="ARBA" id="ARBA00022970"/>
    </source>
</evidence>
<dbReference type="Proteomes" id="UP000196560">
    <property type="component" value="Unassembled WGS sequence"/>
</dbReference>
<evidence type="ECO:0000256" key="2">
    <source>
        <dbReference type="ARBA" id="ARBA00008540"/>
    </source>
</evidence>
<dbReference type="NCBIfam" id="TIGR00796">
    <property type="entry name" value="livcs"/>
    <property type="match status" value="1"/>
</dbReference>
<reference evidence="11" key="1">
    <citation type="submission" date="2017-04" db="EMBL/GenBank/DDBJ databases">
        <title>Function of individual gut microbiota members based on whole genome sequencing of pure cultures obtained from chicken caecum.</title>
        <authorList>
            <person name="Medvecky M."/>
            <person name="Cejkova D."/>
            <person name="Polansky O."/>
            <person name="Karasova D."/>
            <person name="Kubasova T."/>
            <person name="Cizek A."/>
            <person name="Rychlik I."/>
        </authorList>
    </citation>
    <scope>NUCLEOTIDE SEQUENCE [LARGE SCALE GENOMIC DNA]</scope>
    <source>
        <strain evidence="11">An70</strain>
    </source>
</reference>
<evidence type="ECO:0000256" key="3">
    <source>
        <dbReference type="ARBA" id="ARBA00022448"/>
    </source>
</evidence>
<feature type="transmembrane region" description="Helical" evidence="9">
    <location>
        <begin position="211"/>
        <end position="231"/>
    </location>
</feature>
<evidence type="ECO:0000256" key="5">
    <source>
        <dbReference type="ARBA" id="ARBA00022692"/>
    </source>
</evidence>
<comment type="caution">
    <text evidence="10">The sequence shown here is derived from an EMBL/GenBank/DDBJ whole genome shotgun (WGS) entry which is preliminary data.</text>
</comment>
<name>A0A1Y3U0N7_9ACTN</name>
<feature type="transmembrane region" description="Helical" evidence="9">
    <location>
        <begin position="162"/>
        <end position="180"/>
    </location>
</feature>
<dbReference type="GO" id="GO:0015188">
    <property type="term" value="F:L-isoleucine transmembrane transporter activity"/>
    <property type="evidence" value="ECO:0007669"/>
    <property type="project" value="TreeGrafter"/>
</dbReference>
<protein>
    <submittedName>
        <fullName evidence="10">Branched-chain amino acid transport system II carrier protein</fullName>
    </submittedName>
</protein>
<feature type="transmembrane region" description="Helical" evidence="9">
    <location>
        <begin position="420"/>
        <end position="439"/>
    </location>
</feature>
<comment type="subcellular location">
    <subcellularLocation>
        <location evidence="1">Cell membrane</location>
        <topology evidence="1">Multi-pass membrane protein</topology>
    </subcellularLocation>
</comment>
<dbReference type="EMBL" id="NFHO01000008">
    <property type="protein sequence ID" value="OUN42291.1"/>
    <property type="molecule type" value="Genomic_DNA"/>
</dbReference>
<feature type="transmembrane region" description="Helical" evidence="9">
    <location>
        <begin position="330"/>
        <end position="353"/>
    </location>
</feature>
<dbReference type="PANTHER" id="PTHR30588:SF0">
    <property type="entry name" value="BRANCHED-CHAIN AMINO ACID PERMEASE BRNQ"/>
    <property type="match status" value="1"/>
</dbReference>
<keyword evidence="7 9" id="KW-1133">Transmembrane helix</keyword>
<dbReference type="PANTHER" id="PTHR30588">
    <property type="entry name" value="BRANCHED-CHAIN AMINO ACID TRANSPORT SYSTEM 2 CARRIER PROTEIN"/>
    <property type="match status" value="1"/>
</dbReference>
<keyword evidence="5 9" id="KW-0812">Transmembrane</keyword>
<evidence type="ECO:0000256" key="9">
    <source>
        <dbReference type="SAM" id="Phobius"/>
    </source>
</evidence>
<feature type="transmembrane region" description="Helical" evidence="9">
    <location>
        <begin position="359"/>
        <end position="377"/>
    </location>
</feature>
<evidence type="ECO:0000256" key="4">
    <source>
        <dbReference type="ARBA" id="ARBA00022475"/>
    </source>
</evidence>
<dbReference type="STRING" id="1118060.GCA_000311845_01865"/>
<keyword evidence="11" id="KW-1185">Reference proteome</keyword>
<feature type="transmembrane region" description="Helical" evidence="9">
    <location>
        <begin position="52"/>
        <end position="78"/>
    </location>
</feature>
<feature type="transmembrane region" description="Helical" evidence="9">
    <location>
        <begin position="285"/>
        <end position="318"/>
    </location>
</feature>
<evidence type="ECO:0000313" key="11">
    <source>
        <dbReference type="Proteomes" id="UP000196560"/>
    </source>
</evidence>
<keyword evidence="8 9" id="KW-0472">Membrane</keyword>
<dbReference type="RefSeq" id="WP_087186670.1">
    <property type="nucleotide sequence ID" value="NZ_NFHO01000008.1"/>
</dbReference>
<dbReference type="GO" id="GO:0005886">
    <property type="term" value="C:plasma membrane"/>
    <property type="evidence" value="ECO:0007669"/>
    <property type="project" value="UniProtKB-SubCell"/>
</dbReference>
<dbReference type="GO" id="GO:0015190">
    <property type="term" value="F:L-leucine transmembrane transporter activity"/>
    <property type="evidence" value="ECO:0007669"/>
    <property type="project" value="TreeGrafter"/>
</dbReference>
<proteinExistence type="inferred from homology"/>
<dbReference type="GO" id="GO:0015820">
    <property type="term" value="P:L-leucine transport"/>
    <property type="evidence" value="ECO:0007669"/>
    <property type="project" value="TreeGrafter"/>
</dbReference>
<evidence type="ECO:0000256" key="7">
    <source>
        <dbReference type="ARBA" id="ARBA00022989"/>
    </source>
</evidence>